<dbReference type="PANTHER" id="PTHR47894">
    <property type="entry name" value="HTH-TYPE TRANSCRIPTIONAL REGULATOR GADX"/>
    <property type="match status" value="1"/>
</dbReference>
<dbReference type="GO" id="GO:0003700">
    <property type="term" value="F:DNA-binding transcription factor activity"/>
    <property type="evidence" value="ECO:0007669"/>
    <property type="project" value="InterPro"/>
</dbReference>
<dbReference type="InterPro" id="IPR020449">
    <property type="entry name" value="Tscrpt_reg_AraC-type_HTH"/>
</dbReference>
<evidence type="ECO:0000313" key="6">
    <source>
        <dbReference type="Proteomes" id="UP000608594"/>
    </source>
</evidence>
<evidence type="ECO:0000256" key="1">
    <source>
        <dbReference type="ARBA" id="ARBA00023015"/>
    </source>
</evidence>
<dbReference type="GO" id="GO:0005829">
    <property type="term" value="C:cytosol"/>
    <property type="evidence" value="ECO:0007669"/>
    <property type="project" value="TreeGrafter"/>
</dbReference>
<protein>
    <submittedName>
        <fullName evidence="5">AraC family transcriptional regulator</fullName>
    </submittedName>
</protein>
<dbReference type="GO" id="GO:0000976">
    <property type="term" value="F:transcription cis-regulatory region binding"/>
    <property type="evidence" value="ECO:0007669"/>
    <property type="project" value="TreeGrafter"/>
</dbReference>
<dbReference type="InterPro" id="IPR009057">
    <property type="entry name" value="Homeodomain-like_sf"/>
</dbReference>
<sequence>MARLFTRASKLTGIADIAPDRGDLLAHMRAVGIEADALRKSDISIDYAAFCALLHNCAVAWDMPDIGLRMAGLQGLDLLGPVALVVRMERTFRSAMNAICENLIIHSNAILAVLEETPGTDTATVVLDIRSDIPDSRENTELILAQANVVIDAIAEMDVPLVEVAFRHAKGASAPAVSKFFGCPVRYGAERNALSFDRDILDLAVQRSDHAFHTLIQRYLMTSKAEVASNFVDEARREVSRQMELGTCTLENVARGLKISTRSMQRQLRTNNTTFGDLVDEWRQDRALSLVLNTRLPLSEVSGALGYSEQSVFTKAFRRWYGIAPLRYRTDSDKLIAVR</sequence>
<keyword evidence="3" id="KW-0804">Transcription</keyword>
<dbReference type="PANTHER" id="PTHR47894:SF4">
    <property type="entry name" value="HTH-TYPE TRANSCRIPTIONAL REGULATOR GADX"/>
    <property type="match status" value="1"/>
</dbReference>
<proteinExistence type="predicted"/>
<dbReference type="InterPro" id="IPR032687">
    <property type="entry name" value="AraC-type_N"/>
</dbReference>
<dbReference type="PROSITE" id="PS01124">
    <property type="entry name" value="HTH_ARAC_FAMILY_2"/>
    <property type="match status" value="1"/>
</dbReference>
<accession>A0A926JCQ4</accession>
<evidence type="ECO:0000256" key="2">
    <source>
        <dbReference type="ARBA" id="ARBA00023125"/>
    </source>
</evidence>
<dbReference type="EMBL" id="JACOQL010000006">
    <property type="protein sequence ID" value="MBC9248426.1"/>
    <property type="molecule type" value="Genomic_DNA"/>
</dbReference>
<dbReference type="InterPro" id="IPR018060">
    <property type="entry name" value="HTH_AraC"/>
</dbReference>
<keyword evidence="6" id="KW-1185">Reference proteome</keyword>
<reference evidence="5" key="1">
    <citation type="submission" date="2020-08" db="EMBL/GenBank/DDBJ databases">
        <title>Paracoccus amoyensis sp. nov., isolated from the surface seawater at coast of Xiamen, Fujian.</title>
        <authorList>
            <person name="Lyu L."/>
        </authorList>
    </citation>
    <scope>NUCLEOTIDE SEQUENCE</scope>
    <source>
        <strain evidence="5">11-3</strain>
    </source>
</reference>
<dbReference type="Gene3D" id="1.10.10.60">
    <property type="entry name" value="Homeodomain-like"/>
    <property type="match status" value="1"/>
</dbReference>
<dbReference type="Proteomes" id="UP000608594">
    <property type="component" value="Unassembled WGS sequence"/>
</dbReference>
<dbReference type="SUPFAM" id="SSF46689">
    <property type="entry name" value="Homeodomain-like"/>
    <property type="match status" value="1"/>
</dbReference>
<evidence type="ECO:0000256" key="3">
    <source>
        <dbReference type="ARBA" id="ARBA00023163"/>
    </source>
</evidence>
<name>A0A926JCQ4_9RHOB</name>
<organism evidence="5 6">
    <name type="scientific">Paracoccus amoyensis</name>
    <dbReference type="NCBI Taxonomy" id="2760093"/>
    <lineage>
        <taxon>Bacteria</taxon>
        <taxon>Pseudomonadati</taxon>
        <taxon>Pseudomonadota</taxon>
        <taxon>Alphaproteobacteria</taxon>
        <taxon>Rhodobacterales</taxon>
        <taxon>Paracoccaceae</taxon>
        <taxon>Paracoccus</taxon>
    </lineage>
</organism>
<evidence type="ECO:0000259" key="4">
    <source>
        <dbReference type="PROSITE" id="PS01124"/>
    </source>
</evidence>
<keyword evidence="2" id="KW-0238">DNA-binding</keyword>
<keyword evidence="1" id="KW-0805">Transcription regulation</keyword>
<dbReference type="PRINTS" id="PR00032">
    <property type="entry name" value="HTHARAC"/>
</dbReference>
<gene>
    <name evidence="5" type="ORF">H4P12_17310</name>
</gene>
<dbReference type="Pfam" id="PF12833">
    <property type="entry name" value="HTH_18"/>
    <property type="match status" value="1"/>
</dbReference>
<evidence type="ECO:0000313" key="5">
    <source>
        <dbReference type="EMBL" id="MBC9248426.1"/>
    </source>
</evidence>
<comment type="caution">
    <text evidence="5">The sequence shown here is derived from an EMBL/GenBank/DDBJ whole genome shotgun (WGS) entry which is preliminary data.</text>
</comment>
<feature type="domain" description="HTH araC/xylS-type" evidence="4">
    <location>
        <begin position="233"/>
        <end position="331"/>
    </location>
</feature>
<dbReference type="Pfam" id="PF12625">
    <property type="entry name" value="Arabinose_bd"/>
    <property type="match status" value="1"/>
</dbReference>
<dbReference type="AlphaFoldDB" id="A0A926JCQ4"/>
<dbReference type="SMART" id="SM00342">
    <property type="entry name" value="HTH_ARAC"/>
    <property type="match status" value="1"/>
</dbReference>